<proteinExistence type="predicted"/>
<dbReference type="Gene3D" id="3.30.9.10">
    <property type="entry name" value="D-Amino Acid Oxidase, subunit A, domain 2"/>
    <property type="match status" value="1"/>
</dbReference>
<reference evidence="3" key="1">
    <citation type="journal article" date="2014" name="Int. J. Syst. Evol. Microbiol.">
        <title>Complete genome sequence of Corynebacterium casei LMG S-19264T (=DSM 44701T), isolated from a smear-ripened cheese.</title>
        <authorList>
            <consortium name="US DOE Joint Genome Institute (JGI-PGF)"/>
            <person name="Walter F."/>
            <person name="Albersmeier A."/>
            <person name="Kalinowski J."/>
            <person name="Ruckert C."/>
        </authorList>
    </citation>
    <scope>NUCLEOTIDE SEQUENCE</scope>
    <source>
        <strain evidence="3">KCTC 12719</strain>
    </source>
</reference>
<dbReference type="RefSeq" id="WP_308427653.1">
    <property type="nucleotide sequence ID" value="NZ_BMXB01000017.1"/>
</dbReference>
<evidence type="ECO:0000256" key="1">
    <source>
        <dbReference type="ARBA" id="ARBA00023002"/>
    </source>
</evidence>
<protein>
    <submittedName>
        <fullName evidence="3">D-amino-acid dehydrogenase</fullName>
    </submittedName>
</protein>
<evidence type="ECO:0000313" key="3">
    <source>
        <dbReference type="EMBL" id="GHA47625.1"/>
    </source>
</evidence>
<gene>
    <name evidence="3" type="primary">dadA</name>
    <name evidence="3" type="ORF">GCM10007103_30740</name>
</gene>
<dbReference type="SUPFAM" id="SSF51905">
    <property type="entry name" value="FAD/NAD(P)-binding domain"/>
    <property type="match status" value="1"/>
</dbReference>
<dbReference type="Pfam" id="PF01266">
    <property type="entry name" value="DAO"/>
    <property type="match status" value="1"/>
</dbReference>
<name>A0A918W251_9FLAO</name>
<reference evidence="3" key="2">
    <citation type="submission" date="2020-09" db="EMBL/GenBank/DDBJ databases">
        <authorList>
            <person name="Sun Q."/>
            <person name="Kim S."/>
        </authorList>
    </citation>
    <scope>NUCLEOTIDE SEQUENCE</scope>
    <source>
        <strain evidence="3">KCTC 12719</strain>
    </source>
</reference>
<organism evidence="3 4">
    <name type="scientific">Salinimicrobium marinum</name>
    <dbReference type="NCBI Taxonomy" id="680283"/>
    <lineage>
        <taxon>Bacteria</taxon>
        <taxon>Pseudomonadati</taxon>
        <taxon>Bacteroidota</taxon>
        <taxon>Flavobacteriia</taxon>
        <taxon>Flavobacteriales</taxon>
        <taxon>Flavobacteriaceae</taxon>
        <taxon>Salinimicrobium</taxon>
    </lineage>
</organism>
<dbReference type="GO" id="GO:0005737">
    <property type="term" value="C:cytoplasm"/>
    <property type="evidence" value="ECO:0007669"/>
    <property type="project" value="TreeGrafter"/>
</dbReference>
<dbReference type="SUPFAM" id="SSF54373">
    <property type="entry name" value="FAD-linked reductases, C-terminal domain"/>
    <property type="match status" value="1"/>
</dbReference>
<accession>A0A918W251</accession>
<evidence type="ECO:0000259" key="2">
    <source>
        <dbReference type="Pfam" id="PF01266"/>
    </source>
</evidence>
<comment type="caution">
    <text evidence="3">The sequence shown here is derived from an EMBL/GenBank/DDBJ whole genome shotgun (WGS) entry which is preliminary data.</text>
</comment>
<dbReference type="EMBL" id="BMXB01000017">
    <property type="protein sequence ID" value="GHA47625.1"/>
    <property type="molecule type" value="Genomic_DNA"/>
</dbReference>
<dbReference type="InterPro" id="IPR006076">
    <property type="entry name" value="FAD-dep_OxRdtase"/>
</dbReference>
<dbReference type="InterPro" id="IPR036188">
    <property type="entry name" value="FAD/NAD-bd_sf"/>
</dbReference>
<sequence>MKKVVIIGGGISGLCSAYYLLKEGYEVTLLEKKDLSEGASVVNAGYNTPRHIIPLAAPGMVNQGLKWMWKSTSPFYIKPRWNLEFFDWAWKFKKSSTKAHVERSIPVLKEISLKSNILYEEILETVDFDTHYRKDGLLTVFQTEKAKKTEIEKGKMIQSENLDVEVLSKNEVLDMQPVLDEKILGAVYYKCDAHSTPGDFISRFGDWLTKNGADLIFNEEVIELIRKGNDLVSVKTSSRNYEADLFVLAAGSWSPQLTKTLGLKIPIQGGKGYSMDVYRETGITLPAILAESKVAVTPMDGFTRFAGTMEFSGNNDIIRKERVGAIAKAAKDYYKNIELTMEEMDNARSGLRPVSPDGLPFIGKTSRYNNLIIAAGHAMIGWSLGAVTGKLVSQIATGRKPSVNLYPFRPDRFF</sequence>
<dbReference type="PANTHER" id="PTHR13847:SF289">
    <property type="entry name" value="GLYCINE OXIDASE"/>
    <property type="match status" value="1"/>
</dbReference>
<dbReference type="PANTHER" id="PTHR13847">
    <property type="entry name" value="SARCOSINE DEHYDROGENASE-RELATED"/>
    <property type="match status" value="1"/>
</dbReference>
<dbReference type="GO" id="GO:0016491">
    <property type="term" value="F:oxidoreductase activity"/>
    <property type="evidence" value="ECO:0007669"/>
    <property type="project" value="UniProtKB-KW"/>
</dbReference>
<dbReference type="Gene3D" id="3.50.50.60">
    <property type="entry name" value="FAD/NAD(P)-binding domain"/>
    <property type="match status" value="2"/>
</dbReference>
<feature type="domain" description="FAD dependent oxidoreductase" evidence="2">
    <location>
        <begin position="3"/>
        <end position="394"/>
    </location>
</feature>
<keyword evidence="4" id="KW-1185">Reference proteome</keyword>
<dbReference type="Proteomes" id="UP000610456">
    <property type="component" value="Unassembled WGS sequence"/>
</dbReference>
<dbReference type="AlphaFoldDB" id="A0A918W251"/>
<keyword evidence="1" id="KW-0560">Oxidoreductase</keyword>
<evidence type="ECO:0000313" key="4">
    <source>
        <dbReference type="Proteomes" id="UP000610456"/>
    </source>
</evidence>